<accession>A0A154VBY0</accession>
<dbReference type="Pfam" id="PF07331">
    <property type="entry name" value="TctB"/>
    <property type="match status" value="1"/>
</dbReference>
<dbReference type="EMBL" id="LPXN01000170">
    <property type="protein sequence ID" value="KZC98807.1"/>
    <property type="molecule type" value="Genomic_DNA"/>
</dbReference>
<dbReference type="RefSeq" id="WP_067560156.1">
    <property type="nucleotide sequence ID" value="NZ_LPXN01000170.1"/>
</dbReference>
<keyword evidence="1" id="KW-0812">Transmembrane</keyword>
<organism evidence="3 4">
    <name type="scientific">Oceanibaculum pacificum</name>
    <dbReference type="NCBI Taxonomy" id="580166"/>
    <lineage>
        <taxon>Bacteria</taxon>
        <taxon>Pseudomonadati</taxon>
        <taxon>Pseudomonadota</taxon>
        <taxon>Alphaproteobacteria</taxon>
        <taxon>Rhodospirillales</taxon>
        <taxon>Oceanibaculaceae</taxon>
        <taxon>Oceanibaculum</taxon>
    </lineage>
</organism>
<dbReference type="AlphaFoldDB" id="A0A154VBY0"/>
<evidence type="ECO:0000313" key="3">
    <source>
        <dbReference type="EMBL" id="KZC98807.1"/>
    </source>
</evidence>
<feature type="transmembrane region" description="Helical" evidence="1">
    <location>
        <begin position="77"/>
        <end position="110"/>
    </location>
</feature>
<protein>
    <recommendedName>
        <fullName evidence="2">DUF1468 domain-containing protein</fullName>
    </recommendedName>
</protein>
<comment type="caution">
    <text evidence="3">The sequence shown here is derived from an EMBL/GenBank/DDBJ whole genome shotgun (WGS) entry which is preliminary data.</text>
</comment>
<evidence type="ECO:0000256" key="1">
    <source>
        <dbReference type="SAM" id="Phobius"/>
    </source>
</evidence>
<keyword evidence="4" id="KW-1185">Reference proteome</keyword>
<feature type="domain" description="DUF1468" evidence="2">
    <location>
        <begin position="7"/>
        <end position="142"/>
    </location>
</feature>
<dbReference type="Proteomes" id="UP000076400">
    <property type="component" value="Unassembled WGS sequence"/>
</dbReference>
<gene>
    <name evidence="3" type="ORF">AUP43_14770</name>
</gene>
<reference evidence="3 4" key="1">
    <citation type="submission" date="2015-12" db="EMBL/GenBank/DDBJ databases">
        <title>Genome sequence of Oceanibaculum pacificum MCCC 1A02656.</title>
        <authorList>
            <person name="Lu L."/>
            <person name="Lai Q."/>
            <person name="Shao Z."/>
            <person name="Qian P."/>
        </authorList>
    </citation>
    <scope>NUCLEOTIDE SEQUENCE [LARGE SCALE GENOMIC DNA]</scope>
    <source>
        <strain evidence="3 4">MCCC 1A02656</strain>
    </source>
</reference>
<keyword evidence="1" id="KW-1133">Transmembrane helix</keyword>
<proteinExistence type="predicted"/>
<evidence type="ECO:0000313" key="4">
    <source>
        <dbReference type="Proteomes" id="UP000076400"/>
    </source>
</evidence>
<keyword evidence="1" id="KW-0472">Membrane</keyword>
<sequence length="147" mass="15518">MGQIVLSLLAIGVALYFGITAAGYPLSAARMPELLAIVTGGLAALMLLQAVRQKLAGGRTAEESSLDIDRATLRRALAYSALIILYAVALAPLGFFVATPAFMLISLFTFRAISPLASVLVTAIICGLVYGLFVVFLRLPVPLFPSF</sequence>
<evidence type="ECO:0000259" key="2">
    <source>
        <dbReference type="Pfam" id="PF07331"/>
    </source>
</evidence>
<name>A0A154VBY0_9PROT</name>
<feature type="transmembrane region" description="Helical" evidence="1">
    <location>
        <begin position="116"/>
        <end position="137"/>
    </location>
</feature>
<dbReference type="STRING" id="580166.AUP43_14770"/>
<feature type="transmembrane region" description="Helical" evidence="1">
    <location>
        <begin position="33"/>
        <end position="51"/>
    </location>
</feature>
<dbReference type="InterPro" id="IPR009936">
    <property type="entry name" value="DUF1468"/>
</dbReference>